<keyword evidence="2" id="KW-1185">Reference proteome</keyword>
<comment type="caution">
    <text evidence="1">The sequence shown here is derived from an EMBL/GenBank/DDBJ whole genome shotgun (WGS) entry which is preliminary data.</text>
</comment>
<evidence type="ECO:0000313" key="2">
    <source>
        <dbReference type="Proteomes" id="UP000712045"/>
    </source>
</evidence>
<feature type="non-terminal residue" evidence="1">
    <location>
        <position position="1"/>
    </location>
</feature>
<reference evidence="1 2" key="1">
    <citation type="submission" date="2021-02" db="EMBL/GenBank/DDBJ databases">
        <title>Genome Streptomyces sp. RHZ10.</title>
        <authorList>
            <person name="Besaury L."/>
        </authorList>
    </citation>
    <scope>NUCLEOTIDE SEQUENCE [LARGE SCALE GENOMIC DNA]</scope>
    <source>
        <strain evidence="1 2">RHZ10</strain>
    </source>
</reference>
<dbReference type="Proteomes" id="UP000712045">
    <property type="component" value="Unassembled WGS sequence"/>
</dbReference>
<protein>
    <submittedName>
        <fullName evidence="1">Tetratricopeptide repeat protein</fullName>
    </submittedName>
</protein>
<gene>
    <name evidence="1" type="ORF">JS521_22175</name>
</gene>
<evidence type="ECO:0000313" key="1">
    <source>
        <dbReference type="EMBL" id="MBM7056504.1"/>
    </source>
</evidence>
<sequence length="153" mass="16237">TPRGAGGAGRPGCDRAIGRARAAFERGPASGDPEWMSFFREAELELLEAQCWSALGDWSRAARHGRRAVVLQDAHFTRNLALYRAQLTGDLARAGRADEAAATGHQVLDLLTRVQSSRIRGMLAGAVRVLGSRAGAPEVSSFLTRHESGASGA</sequence>
<accession>A0ABS2I2T4</accession>
<dbReference type="EMBL" id="JAFEUF010000126">
    <property type="protein sequence ID" value="MBM7056504.1"/>
    <property type="molecule type" value="Genomic_DNA"/>
</dbReference>
<proteinExistence type="predicted"/>
<organism evidence="1 2">
    <name type="scientific">Streptomyces durocortorensis</name>
    <dbReference type="NCBI Taxonomy" id="2811104"/>
    <lineage>
        <taxon>Bacteria</taxon>
        <taxon>Bacillati</taxon>
        <taxon>Actinomycetota</taxon>
        <taxon>Actinomycetes</taxon>
        <taxon>Kitasatosporales</taxon>
        <taxon>Streptomycetaceae</taxon>
        <taxon>Streptomyces</taxon>
    </lineage>
</organism>
<name>A0ABS2I2T4_9ACTN</name>